<dbReference type="AlphaFoldDB" id="A0A8E2E0X4"/>
<accession>A0A8E2E0X4</accession>
<evidence type="ECO:0000313" key="1">
    <source>
        <dbReference type="EMBL" id="OCK75279.1"/>
    </source>
</evidence>
<proteinExistence type="predicted"/>
<protein>
    <submittedName>
        <fullName evidence="1">Uncharacterized protein</fullName>
    </submittedName>
</protein>
<sequence>MDINNVSGRGQTVEATITTSLGCRIRGSASWFLSTSAKSIQKGDIICLLQGTLKPTVVRARKDYFTIVVIAVVPPKHMHTKNRHIEWPDVAKSALFIRDFVLIWEWETFLRNRDPDPYDALIRVNSLRSQHAKMELEIDMDNAIRIWDPALILGMHRSQTLYAKENGKKFRTLNESRCQSSN</sequence>
<dbReference type="Proteomes" id="UP000250266">
    <property type="component" value="Unassembled WGS sequence"/>
</dbReference>
<dbReference type="EMBL" id="KV745339">
    <property type="protein sequence ID" value="OCK75279.1"/>
    <property type="molecule type" value="Genomic_DNA"/>
</dbReference>
<keyword evidence="2" id="KW-1185">Reference proteome</keyword>
<gene>
    <name evidence="1" type="ORF">K432DRAFT_397410</name>
</gene>
<name>A0A8E2E0X4_9PEZI</name>
<organism evidence="1 2">
    <name type="scientific">Lepidopterella palustris CBS 459.81</name>
    <dbReference type="NCBI Taxonomy" id="1314670"/>
    <lineage>
        <taxon>Eukaryota</taxon>
        <taxon>Fungi</taxon>
        <taxon>Dikarya</taxon>
        <taxon>Ascomycota</taxon>
        <taxon>Pezizomycotina</taxon>
        <taxon>Dothideomycetes</taxon>
        <taxon>Pleosporomycetidae</taxon>
        <taxon>Mytilinidiales</taxon>
        <taxon>Argynnaceae</taxon>
        <taxon>Lepidopterella</taxon>
    </lineage>
</organism>
<reference evidence="1 2" key="1">
    <citation type="journal article" date="2016" name="Nat. Commun.">
        <title>Ectomycorrhizal ecology is imprinted in the genome of the dominant symbiotic fungus Cenococcum geophilum.</title>
        <authorList>
            <consortium name="DOE Joint Genome Institute"/>
            <person name="Peter M."/>
            <person name="Kohler A."/>
            <person name="Ohm R.A."/>
            <person name="Kuo A."/>
            <person name="Krutzmann J."/>
            <person name="Morin E."/>
            <person name="Arend M."/>
            <person name="Barry K.W."/>
            <person name="Binder M."/>
            <person name="Choi C."/>
            <person name="Clum A."/>
            <person name="Copeland A."/>
            <person name="Grisel N."/>
            <person name="Haridas S."/>
            <person name="Kipfer T."/>
            <person name="LaButti K."/>
            <person name="Lindquist E."/>
            <person name="Lipzen A."/>
            <person name="Maire R."/>
            <person name="Meier B."/>
            <person name="Mihaltcheva S."/>
            <person name="Molinier V."/>
            <person name="Murat C."/>
            <person name="Poggeler S."/>
            <person name="Quandt C.A."/>
            <person name="Sperisen C."/>
            <person name="Tritt A."/>
            <person name="Tisserant E."/>
            <person name="Crous P.W."/>
            <person name="Henrissat B."/>
            <person name="Nehls U."/>
            <person name="Egli S."/>
            <person name="Spatafora J.W."/>
            <person name="Grigoriev I.V."/>
            <person name="Martin F.M."/>
        </authorList>
    </citation>
    <scope>NUCLEOTIDE SEQUENCE [LARGE SCALE GENOMIC DNA]</scope>
    <source>
        <strain evidence="1 2">CBS 459.81</strain>
    </source>
</reference>
<dbReference type="OrthoDB" id="194358at2759"/>
<evidence type="ECO:0000313" key="2">
    <source>
        <dbReference type="Proteomes" id="UP000250266"/>
    </source>
</evidence>